<keyword evidence="9" id="KW-0732">Signal</keyword>
<dbReference type="InterPro" id="IPR006685">
    <property type="entry name" value="MscS_channel_2nd"/>
</dbReference>
<feature type="compositionally biased region" description="Basic and acidic residues" evidence="7">
    <location>
        <begin position="726"/>
        <end position="735"/>
    </location>
</feature>
<evidence type="ECO:0000256" key="3">
    <source>
        <dbReference type="ARBA" id="ARBA00022475"/>
    </source>
</evidence>
<evidence type="ECO:0000259" key="10">
    <source>
        <dbReference type="Pfam" id="PF00924"/>
    </source>
</evidence>
<feature type="domain" description="Mechanosensitive ion channel transmembrane helices 2/3" evidence="12">
    <location>
        <begin position="491"/>
        <end position="530"/>
    </location>
</feature>
<evidence type="ECO:0000256" key="4">
    <source>
        <dbReference type="ARBA" id="ARBA00022692"/>
    </source>
</evidence>
<comment type="similarity">
    <text evidence="2">Belongs to the MscS (TC 1.A.23) family.</text>
</comment>
<dbReference type="SUPFAM" id="SSF50182">
    <property type="entry name" value="Sm-like ribonucleoproteins"/>
    <property type="match status" value="1"/>
</dbReference>
<dbReference type="InterPro" id="IPR011066">
    <property type="entry name" value="MscS_channel_C_sf"/>
</dbReference>
<evidence type="ECO:0000259" key="11">
    <source>
        <dbReference type="Pfam" id="PF21082"/>
    </source>
</evidence>
<dbReference type="SUPFAM" id="SSF82861">
    <property type="entry name" value="Mechanosensitive channel protein MscS (YggB), transmembrane region"/>
    <property type="match status" value="1"/>
</dbReference>
<dbReference type="InterPro" id="IPR049278">
    <property type="entry name" value="MS_channel_C"/>
</dbReference>
<evidence type="ECO:0000256" key="5">
    <source>
        <dbReference type="ARBA" id="ARBA00022989"/>
    </source>
</evidence>
<feature type="region of interest" description="Disordered" evidence="7">
    <location>
        <begin position="713"/>
        <end position="735"/>
    </location>
</feature>
<dbReference type="PANTHER" id="PTHR30347:SF1">
    <property type="entry name" value="MECHANOSENSITIVE CHANNEL MSCK"/>
    <property type="match status" value="1"/>
</dbReference>
<dbReference type="Pfam" id="PF21088">
    <property type="entry name" value="MS_channel_1st"/>
    <property type="match status" value="1"/>
</dbReference>
<dbReference type="Gene3D" id="1.10.287.1260">
    <property type="match status" value="1"/>
</dbReference>
<dbReference type="AlphaFoldDB" id="A0A1T4WG86"/>
<keyword evidence="6 8" id="KW-0472">Membrane</keyword>
<accession>A0A1T4WG86</accession>
<dbReference type="GO" id="GO:0008381">
    <property type="term" value="F:mechanosensitive monoatomic ion channel activity"/>
    <property type="evidence" value="ECO:0007669"/>
    <property type="project" value="UniProtKB-ARBA"/>
</dbReference>
<dbReference type="SUPFAM" id="SSF82689">
    <property type="entry name" value="Mechanosensitive channel protein MscS (YggB), C-terminal domain"/>
    <property type="match status" value="1"/>
</dbReference>
<proteinExistence type="inferred from homology"/>
<evidence type="ECO:0000256" key="6">
    <source>
        <dbReference type="ARBA" id="ARBA00023136"/>
    </source>
</evidence>
<dbReference type="Pfam" id="PF21082">
    <property type="entry name" value="MS_channel_3rd"/>
    <property type="match status" value="1"/>
</dbReference>
<dbReference type="InterPro" id="IPR010920">
    <property type="entry name" value="LSM_dom_sf"/>
</dbReference>
<organism evidence="13 14">
    <name type="scientific">Thiothrix eikelboomii</name>
    <dbReference type="NCBI Taxonomy" id="92487"/>
    <lineage>
        <taxon>Bacteria</taxon>
        <taxon>Pseudomonadati</taxon>
        <taxon>Pseudomonadota</taxon>
        <taxon>Gammaproteobacteria</taxon>
        <taxon>Thiotrichales</taxon>
        <taxon>Thiotrichaceae</taxon>
        <taxon>Thiothrix</taxon>
    </lineage>
</organism>
<protein>
    <submittedName>
        <fullName evidence="13">Mechanosensitive ion channel</fullName>
    </submittedName>
</protein>
<feature type="domain" description="Mechanosensitive ion channel MscS C-terminal" evidence="11">
    <location>
        <begin position="606"/>
        <end position="693"/>
    </location>
</feature>
<dbReference type="InterPro" id="IPR052702">
    <property type="entry name" value="MscS-like_channel"/>
</dbReference>
<dbReference type="STRING" id="92487.SAMN02745130_01598"/>
<feature type="transmembrane region" description="Helical" evidence="8">
    <location>
        <begin position="448"/>
        <end position="469"/>
    </location>
</feature>
<evidence type="ECO:0000313" key="13">
    <source>
        <dbReference type="EMBL" id="SKA75915.1"/>
    </source>
</evidence>
<evidence type="ECO:0000259" key="12">
    <source>
        <dbReference type="Pfam" id="PF21088"/>
    </source>
</evidence>
<dbReference type="Gene3D" id="2.30.30.60">
    <property type="match status" value="1"/>
</dbReference>
<dbReference type="EMBL" id="FUYB01000005">
    <property type="protein sequence ID" value="SKA75915.1"/>
    <property type="molecule type" value="Genomic_DNA"/>
</dbReference>
<dbReference type="PANTHER" id="PTHR30347">
    <property type="entry name" value="POTASSIUM CHANNEL RELATED"/>
    <property type="match status" value="1"/>
</dbReference>
<gene>
    <name evidence="13" type="ORF">SAMN02745130_01598</name>
</gene>
<dbReference type="InterPro" id="IPR023408">
    <property type="entry name" value="MscS_beta-dom_sf"/>
</dbReference>
<keyword evidence="5 8" id="KW-1133">Transmembrane helix</keyword>
<evidence type="ECO:0000256" key="9">
    <source>
        <dbReference type="SAM" id="SignalP"/>
    </source>
</evidence>
<evidence type="ECO:0000256" key="8">
    <source>
        <dbReference type="SAM" id="Phobius"/>
    </source>
</evidence>
<dbReference type="Proteomes" id="UP000190460">
    <property type="component" value="Unassembled WGS sequence"/>
</dbReference>
<dbReference type="InterPro" id="IPR049142">
    <property type="entry name" value="MS_channel_1st"/>
</dbReference>
<keyword evidence="3" id="KW-1003">Cell membrane</keyword>
<evidence type="ECO:0000313" key="14">
    <source>
        <dbReference type="Proteomes" id="UP000190460"/>
    </source>
</evidence>
<name>A0A1T4WG86_9GAMM</name>
<dbReference type="RefSeq" id="WP_078922061.1">
    <property type="nucleotide sequence ID" value="NZ_FUYB01000005.1"/>
</dbReference>
<dbReference type="InterPro" id="IPR011014">
    <property type="entry name" value="MscS_channel_TM-2"/>
</dbReference>
<feature type="transmembrane region" description="Helical" evidence="8">
    <location>
        <begin position="515"/>
        <end position="544"/>
    </location>
</feature>
<reference evidence="13 14" key="1">
    <citation type="submission" date="2017-02" db="EMBL/GenBank/DDBJ databases">
        <authorList>
            <person name="Peterson S.W."/>
        </authorList>
    </citation>
    <scope>NUCLEOTIDE SEQUENCE [LARGE SCALE GENOMIC DNA]</scope>
    <source>
        <strain evidence="13 14">ATCC 49788</strain>
    </source>
</reference>
<keyword evidence="14" id="KW-1185">Reference proteome</keyword>
<feature type="chain" id="PRO_5012617265" evidence="9">
    <location>
        <begin position="26"/>
        <end position="735"/>
    </location>
</feature>
<dbReference type="OrthoDB" id="9799209at2"/>
<feature type="domain" description="Mechanosensitive ion channel MscS" evidence="10">
    <location>
        <begin position="531"/>
        <end position="598"/>
    </location>
</feature>
<keyword evidence="4 8" id="KW-0812">Transmembrane</keyword>
<evidence type="ECO:0000256" key="7">
    <source>
        <dbReference type="SAM" id="MobiDB-lite"/>
    </source>
</evidence>
<sequence>MGYRALFTWGLVSLLCCCLWGMARAADQASTPASAPDLQELAPDWWTYFEQASPAERTERVNTLLEQIQKITNPAHQASIERVEQAFERWQTMVEQKTKTTLDLPPLAPRQTYYSITELLQLHARLAERSNDLAARTEQVQETTQTQSRLHSELADLKLSYLETKPDDPARTDLVLDWLYKQVRLATVTAELSHISHTRDLLEDRTRQLREDFNYAQEHLAQADNDPINANALAQAQQTLTQLQTQVEQQDLTKNVLDDTSLMGKLQQQGQSLQSRQLAVDLAQAQAQVIRLQTGLYLYELLATTTQSDPDYGLMREFVREARDSTVTLGETAGQWRTELSNQRADPSIEPEVYDKTADPQQIQSLQAENRSLSDTALAAVVRLETNLSANTLLLDLLHSQILKEQGGARAAVSAVTDTAGTVVEFSLDSLRKPLFEINQVPITTLSILRFAIILLVAWLLSVLLRNGLRKLARARGREYDGPLFIVRRVLHYLIIIIGFMVALSFIGVDVSKFALIASALSIGIGFGLQNMINNFVSGIILLFEKSLKIGDFVELASGVTGEVRQMRVRSTVITTNDNVDIVVPNSEFVSGRVVNWTMREAYRRIRIPFGVAYGTDKELVRRILIEAAEKVPYTLVMPNRKPQVWLTGFGDNALNFDLVVWLTPDAVKRPGAVHAHYCWEIETALRLHHIEMPFPQRDLHLRTAPALAKWLGDEANPTETPVSSAEKRMVDPPK</sequence>
<evidence type="ECO:0000256" key="2">
    <source>
        <dbReference type="ARBA" id="ARBA00008017"/>
    </source>
</evidence>
<dbReference type="Gene3D" id="3.30.70.100">
    <property type="match status" value="1"/>
</dbReference>
<feature type="transmembrane region" description="Helical" evidence="8">
    <location>
        <begin position="490"/>
        <end position="509"/>
    </location>
</feature>
<dbReference type="Pfam" id="PF00924">
    <property type="entry name" value="MS_channel_2nd"/>
    <property type="match status" value="1"/>
</dbReference>
<evidence type="ECO:0000256" key="1">
    <source>
        <dbReference type="ARBA" id="ARBA00004651"/>
    </source>
</evidence>
<dbReference type="GO" id="GO:0005886">
    <property type="term" value="C:plasma membrane"/>
    <property type="evidence" value="ECO:0007669"/>
    <property type="project" value="UniProtKB-SubCell"/>
</dbReference>
<feature type="signal peptide" evidence="9">
    <location>
        <begin position="1"/>
        <end position="25"/>
    </location>
</feature>
<comment type="subcellular location">
    <subcellularLocation>
        <location evidence="1">Cell membrane</location>
        <topology evidence="1">Multi-pass membrane protein</topology>
    </subcellularLocation>
</comment>